<dbReference type="KEGG" id="fgi:OP10G_0790"/>
<keyword evidence="2" id="KW-1185">Reference proteome</keyword>
<protein>
    <recommendedName>
        <fullName evidence="3">Lipoprotein</fullName>
    </recommendedName>
</protein>
<reference evidence="1 2" key="1">
    <citation type="journal article" date="2014" name="PLoS ONE">
        <title>The first complete genome sequence of the class fimbriimonadia in the phylum armatimonadetes.</title>
        <authorList>
            <person name="Hu Z.Y."/>
            <person name="Wang Y.Z."/>
            <person name="Im W.T."/>
            <person name="Wang S.Y."/>
            <person name="Zhao G.P."/>
            <person name="Zheng H.J."/>
            <person name="Quan Z.X."/>
        </authorList>
    </citation>
    <scope>NUCLEOTIDE SEQUENCE [LARGE SCALE GENOMIC DNA]</scope>
    <source>
        <strain evidence="1">Gsoil 348</strain>
    </source>
</reference>
<dbReference type="EMBL" id="CP007139">
    <property type="protein sequence ID" value="AIE84158.1"/>
    <property type="molecule type" value="Genomic_DNA"/>
</dbReference>
<sequence length="94" mass="9695">MSIAARILRPTVFVVLGLALAGCGNSGGMSQKELDSMKTSPKMTDANRATVAAAMAGGAEARRKAEADWAKAHAAETAKINAERAKMGRPPLGN</sequence>
<dbReference type="HOGENOM" id="CLU_2381889_0_0_0"/>
<dbReference type="RefSeq" id="WP_025227195.1">
    <property type="nucleotide sequence ID" value="NZ_CP007139.1"/>
</dbReference>
<dbReference type="Proteomes" id="UP000027982">
    <property type="component" value="Chromosome"/>
</dbReference>
<gene>
    <name evidence="1" type="ORF">OP10G_0790</name>
</gene>
<evidence type="ECO:0000313" key="1">
    <source>
        <dbReference type="EMBL" id="AIE84158.1"/>
    </source>
</evidence>
<evidence type="ECO:0008006" key="3">
    <source>
        <dbReference type="Google" id="ProtNLM"/>
    </source>
</evidence>
<name>A0A068NKQ4_FIMGI</name>
<accession>A0A068NKQ4</accession>
<evidence type="ECO:0000313" key="2">
    <source>
        <dbReference type="Proteomes" id="UP000027982"/>
    </source>
</evidence>
<organism evidence="1 2">
    <name type="scientific">Fimbriimonas ginsengisoli Gsoil 348</name>
    <dbReference type="NCBI Taxonomy" id="661478"/>
    <lineage>
        <taxon>Bacteria</taxon>
        <taxon>Bacillati</taxon>
        <taxon>Armatimonadota</taxon>
        <taxon>Fimbriimonadia</taxon>
        <taxon>Fimbriimonadales</taxon>
        <taxon>Fimbriimonadaceae</taxon>
        <taxon>Fimbriimonas</taxon>
    </lineage>
</organism>
<dbReference type="AlphaFoldDB" id="A0A068NKQ4"/>
<proteinExistence type="predicted"/>
<dbReference type="PROSITE" id="PS51257">
    <property type="entry name" value="PROKAR_LIPOPROTEIN"/>
    <property type="match status" value="1"/>
</dbReference>